<gene>
    <name evidence="2" type="ordered locus">ABSDF2496</name>
</gene>
<keyword evidence="1" id="KW-1133">Transmembrane helix</keyword>
<proteinExistence type="predicted"/>
<name>B0VSY8_ACIBS</name>
<dbReference type="HOGENOM" id="CLU_3303237_0_0_6"/>
<dbReference type="AlphaFoldDB" id="B0VSY8"/>
<keyword evidence="1" id="KW-0472">Membrane</keyword>
<evidence type="ECO:0000256" key="1">
    <source>
        <dbReference type="SAM" id="Phobius"/>
    </source>
</evidence>
<keyword evidence="1" id="KW-0812">Transmembrane</keyword>
<evidence type="ECO:0000313" key="3">
    <source>
        <dbReference type="Proteomes" id="UP000001741"/>
    </source>
</evidence>
<dbReference type="EMBL" id="CU468230">
    <property type="protein sequence ID" value="CAP01806.1"/>
    <property type="molecule type" value="Genomic_DNA"/>
</dbReference>
<sequence>MGEISMNKFEILAWGLLISFFTAALSGAVVLWWLARKEHDEVDNG</sequence>
<dbReference type="Proteomes" id="UP000001741">
    <property type="component" value="Chromosome"/>
</dbReference>
<evidence type="ECO:0000313" key="2">
    <source>
        <dbReference type="EMBL" id="CAP01806.1"/>
    </source>
</evidence>
<evidence type="ECO:0008006" key="4">
    <source>
        <dbReference type="Google" id="ProtNLM"/>
    </source>
</evidence>
<dbReference type="BioCyc" id="ABAU509170:GCL9-2040-MONOMER"/>
<protein>
    <recommendedName>
        <fullName evidence="4">Phage replication protein</fullName>
    </recommendedName>
</protein>
<dbReference type="NCBIfam" id="NF033492">
    <property type="entry name" value="podovir_small"/>
    <property type="match status" value="1"/>
</dbReference>
<reference evidence="2 3" key="1">
    <citation type="journal article" date="2008" name="PLoS ONE">
        <title>Comparative analysis of Acinetobacters: three genomes for three lifestyles.</title>
        <authorList>
            <person name="Vallenet D."/>
            <person name="Nordmann P."/>
            <person name="Barbe V."/>
            <person name="Poirel L."/>
            <person name="Mangenot S."/>
            <person name="Bataille E."/>
            <person name="Dossat C."/>
            <person name="Gas S."/>
            <person name="Kreimeyer A."/>
            <person name="Lenoble P."/>
            <person name="Oztas S."/>
            <person name="Poulain J."/>
            <person name="Segurens B."/>
            <person name="Robert C."/>
            <person name="Abergel C."/>
            <person name="Claverie J.M."/>
            <person name="Raoult D."/>
            <person name="Medigue C."/>
            <person name="Weissenbach J."/>
            <person name="Cruveiller S."/>
        </authorList>
    </citation>
    <scope>NUCLEOTIDE SEQUENCE [LARGE SCALE GENOMIC DNA]</scope>
    <source>
        <strain evidence="2 3">SDF</strain>
    </source>
</reference>
<organism evidence="2 3">
    <name type="scientific">Acinetobacter baumannii (strain SDF)</name>
    <dbReference type="NCBI Taxonomy" id="509170"/>
    <lineage>
        <taxon>Bacteria</taxon>
        <taxon>Pseudomonadati</taxon>
        <taxon>Pseudomonadota</taxon>
        <taxon>Gammaproteobacteria</taxon>
        <taxon>Moraxellales</taxon>
        <taxon>Moraxellaceae</taxon>
        <taxon>Acinetobacter</taxon>
        <taxon>Acinetobacter calcoaceticus/baumannii complex</taxon>
    </lineage>
</organism>
<accession>B0VSY8</accession>
<feature type="transmembrane region" description="Helical" evidence="1">
    <location>
        <begin position="12"/>
        <end position="35"/>
    </location>
</feature>
<dbReference type="KEGG" id="abm:ABSDF2496"/>